<keyword evidence="1" id="KW-0489">Methyltransferase</keyword>
<keyword evidence="1" id="KW-0808">Transferase</keyword>
<dbReference type="Gene3D" id="3.40.50.150">
    <property type="entry name" value="Vaccinia Virus protein VP39"/>
    <property type="match status" value="1"/>
</dbReference>
<proteinExistence type="predicted"/>
<dbReference type="Proteomes" id="UP000005695">
    <property type="component" value="Unassembled WGS sequence"/>
</dbReference>
<dbReference type="GO" id="GO:0032259">
    <property type="term" value="P:methylation"/>
    <property type="evidence" value="ECO:0007669"/>
    <property type="project" value="UniProtKB-KW"/>
</dbReference>
<protein>
    <submittedName>
        <fullName evidence="1">Methyltransferase type 12</fullName>
    </submittedName>
</protein>
<organism evidence="1 2">
    <name type="scientific">Desulfuromonas acetoxidans (strain DSM 684 / 11070)</name>
    <dbReference type="NCBI Taxonomy" id="281689"/>
    <lineage>
        <taxon>Bacteria</taxon>
        <taxon>Pseudomonadati</taxon>
        <taxon>Thermodesulfobacteriota</taxon>
        <taxon>Desulfuromonadia</taxon>
        <taxon>Desulfuromonadales</taxon>
        <taxon>Desulfuromonadaceae</taxon>
        <taxon>Desulfuromonas</taxon>
    </lineage>
</organism>
<comment type="caution">
    <text evidence="1">The sequence shown here is derived from an EMBL/GenBank/DDBJ whole genome shotgun (WGS) entry which is preliminary data.</text>
</comment>
<dbReference type="SUPFAM" id="SSF53335">
    <property type="entry name" value="S-adenosyl-L-methionine-dependent methyltransferases"/>
    <property type="match status" value="1"/>
</dbReference>
<reference evidence="1" key="2">
    <citation type="submission" date="2006-05" db="EMBL/GenBank/DDBJ databases">
        <title>Sequencing of the draft genome and assembly of Desulfuromonas acetoxidans DSM 684.</title>
        <authorList>
            <consortium name="US DOE Joint Genome Institute (JGI-PGF)"/>
            <person name="Copeland A."/>
            <person name="Lucas S."/>
            <person name="Lapidus A."/>
            <person name="Barry K."/>
            <person name="Detter J.C."/>
            <person name="Glavina del Rio T."/>
            <person name="Hammon N."/>
            <person name="Israni S."/>
            <person name="Dalin E."/>
            <person name="Tice H."/>
            <person name="Bruce D."/>
            <person name="Pitluck S."/>
            <person name="Richardson P."/>
        </authorList>
    </citation>
    <scope>NUCLEOTIDE SEQUENCE [LARGE SCALE GENOMIC DNA]</scope>
    <source>
        <strain evidence="1">DSM 684</strain>
    </source>
</reference>
<dbReference type="GO" id="GO:0008168">
    <property type="term" value="F:methyltransferase activity"/>
    <property type="evidence" value="ECO:0007669"/>
    <property type="project" value="UniProtKB-KW"/>
</dbReference>
<evidence type="ECO:0000313" key="2">
    <source>
        <dbReference type="Proteomes" id="UP000005695"/>
    </source>
</evidence>
<dbReference type="InterPro" id="IPR029063">
    <property type="entry name" value="SAM-dependent_MTases_sf"/>
</dbReference>
<dbReference type="OrthoDB" id="9816564at2"/>
<accession>Q1K044</accession>
<sequence>MDTNTTIEEPCPLCQSGGSVLFGEDRRRCYWRCPCCKLVFVARYDLPTSHEEKAEYDLHENAPEDDGYRRFLSRLFNPLQQRLTDDALGLDFGCGPGPTLSVMAAESGLPMRLYDPFYAPDLSVLAHRYDFITATEVVEHLHRPGAELDRLWDLLQPGGILAIMTKLVIDQQAFTTWHYKNDRTHVRFFSRQTFHWLAEKWQAQLAFIDKDVIFLRKSELKEEGER</sequence>
<evidence type="ECO:0000313" key="1">
    <source>
        <dbReference type="EMBL" id="EAT15698.1"/>
    </source>
</evidence>
<keyword evidence="2" id="KW-1185">Reference proteome</keyword>
<dbReference type="EMBL" id="AAEW02000008">
    <property type="protein sequence ID" value="EAT15698.1"/>
    <property type="molecule type" value="Genomic_DNA"/>
</dbReference>
<reference evidence="1" key="1">
    <citation type="submission" date="2006-05" db="EMBL/GenBank/DDBJ databases">
        <title>Annotation of the draft genome assembly of Desulfuromonas acetoxidans DSM 684.</title>
        <authorList>
            <consortium name="US DOE Joint Genome Institute (JGI-ORNL)"/>
            <person name="Larimer F."/>
            <person name="Land M."/>
            <person name="Hauser L."/>
        </authorList>
    </citation>
    <scope>NUCLEOTIDE SEQUENCE [LARGE SCALE GENOMIC DNA]</scope>
    <source>
        <strain evidence="1">DSM 684</strain>
    </source>
</reference>
<dbReference type="Pfam" id="PF13489">
    <property type="entry name" value="Methyltransf_23"/>
    <property type="match status" value="1"/>
</dbReference>
<dbReference type="RefSeq" id="WP_006000065.1">
    <property type="nucleotide sequence ID" value="NZ_AAEW02000008.1"/>
</dbReference>
<dbReference type="AlphaFoldDB" id="Q1K044"/>
<gene>
    <name evidence="1" type="ORF">Dace_2398</name>
</gene>
<name>Q1K044_DESA6</name>